<keyword evidence="3" id="KW-1185">Reference proteome</keyword>
<protein>
    <submittedName>
        <fullName evidence="2">Uncharacterized protein</fullName>
    </submittedName>
</protein>
<reference evidence="2" key="1">
    <citation type="submission" date="2022-04" db="EMBL/GenBank/DDBJ databases">
        <title>Carnegiea gigantea Genome sequencing and assembly v2.</title>
        <authorList>
            <person name="Copetti D."/>
            <person name="Sanderson M.J."/>
            <person name="Burquez A."/>
            <person name="Wojciechowski M.F."/>
        </authorList>
    </citation>
    <scope>NUCLEOTIDE SEQUENCE</scope>
    <source>
        <strain evidence="2">SGP5-SGP5p</strain>
        <tissue evidence="2">Aerial part</tissue>
    </source>
</reference>
<feature type="region of interest" description="Disordered" evidence="1">
    <location>
        <begin position="48"/>
        <end position="67"/>
    </location>
</feature>
<proteinExistence type="predicted"/>
<dbReference type="EMBL" id="JAKOGI010000721">
    <property type="protein sequence ID" value="KAJ8431095.1"/>
    <property type="molecule type" value="Genomic_DNA"/>
</dbReference>
<sequence length="168" mass="18982">MMLLNTTMKLGVLRGWMIDIMESALKELWWSTFEEWVQCNRNNILRAHRSETDSDQEEGSGRNGSNGRSVSLVVGLSTSRLCGKTFSPFWGLKVWRFGLRVELQALKPLLVAQGGKEAACDFDIPKMIQATLYAMVVNHALDLGIMSRDMTRALKLALEGLQWLNFES</sequence>
<gene>
    <name evidence="2" type="ORF">Cgig2_007511</name>
</gene>
<evidence type="ECO:0000256" key="1">
    <source>
        <dbReference type="SAM" id="MobiDB-lite"/>
    </source>
</evidence>
<evidence type="ECO:0000313" key="2">
    <source>
        <dbReference type="EMBL" id="KAJ8431095.1"/>
    </source>
</evidence>
<organism evidence="2 3">
    <name type="scientific">Carnegiea gigantea</name>
    <dbReference type="NCBI Taxonomy" id="171969"/>
    <lineage>
        <taxon>Eukaryota</taxon>
        <taxon>Viridiplantae</taxon>
        <taxon>Streptophyta</taxon>
        <taxon>Embryophyta</taxon>
        <taxon>Tracheophyta</taxon>
        <taxon>Spermatophyta</taxon>
        <taxon>Magnoliopsida</taxon>
        <taxon>eudicotyledons</taxon>
        <taxon>Gunneridae</taxon>
        <taxon>Pentapetalae</taxon>
        <taxon>Caryophyllales</taxon>
        <taxon>Cactineae</taxon>
        <taxon>Cactaceae</taxon>
        <taxon>Cactoideae</taxon>
        <taxon>Echinocereeae</taxon>
        <taxon>Carnegiea</taxon>
    </lineage>
</organism>
<comment type="caution">
    <text evidence="2">The sequence shown here is derived from an EMBL/GenBank/DDBJ whole genome shotgun (WGS) entry which is preliminary data.</text>
</comment>
<evidence type="ECO:0000313" key="3">
    <source>
        <dbReference type="Proteomes" id="UP001153076"/>
    </source>
</evidence>
<dbReference type="AlphaFoldDB" id="A0A9Q1JUD8"/>
<name>A0A9Q1JUD8_9CARY</name>
<accession>A0A9Q1JUD8</accession>
<dbReference type="Proteomes" id="UP001153076">
    <property type="component" value="Unassembled WGS sequence"/>
</dbReference>